<dbReference type="InterPro" id="IPR009057">
    <property type="entry name" value="Homeodomain-like_sf"/>
</dbReference>
<evidence type="ECO:0000256" key="1">
    <source>
        <dbReference type="ARBA" id="ARBA00004123"/>
    </source>
</evidence>
<keyword evidence="2" id="KW-0217">Developmental protein</keyword>
<dbReference type="Gene3D" id="1.10.10.60">
    <property type="entry name" value="Homeodomain-like"/>
    <property type="match status" value="1"/>
</dbReference>
<dbReference type="GO" id="GO:0000981">
    <property type="term" value="F:DNA-binding transcription factor activity, RNA polymerase II-specific"/>
    <property type="evidence" value="ECO:0007669"/>
    <property type="project" value="InterPro"/>
</dbReference>
<keyword evidence="5 11" id="KW-0238">DNA-binding</keyword>
<evidence type="ECO:0000256" key="7">
    <source>
        <dbReference type="ARBA" id="ARBA00023163"/>
    </source>
</evidence>
<dbReference type="PRINTS" id="PR00024">
    <property type="entry name" value="HOMEOBOX"/>
</dbReference>
<accession>A0A444U0N5</accession>
<proteinExistence type="inferred from homology"/>
<dbReference type="PROSITE" id="PS50071">
    <property type="entry name" value="HOMEOBOX_2"/>
    <property type="match status" value="1"/>
</dbReference>
<evidence type="ECO:0000256" key="13">
    <source>
        <dbReference type="SAM" id="MobiDB-lite"/>
    </source>
</evidence>
<evidence type="ECO:0000313" key="16">
    <source>
        <dbReference type="Proteomes" id="UP000289886"/>
    </source>
</evidence>
<protein>
    <submittedName>
        <fullName evidence="15">Homeobox protein HMX3</fullName>
    </submittedName>
</protein>
<dbReference type="AlphaFoldDB" id="A0A444U0N5"/>
<dbReference type="GO" id="GO:0005634">
    <property type="term" value="C:nucleus"/>
    <property type="evidence" value="ECO:0007669"/>
    <property type="project" value="UniProtKB-SubCell"/>
</dbReference>
<evidence type="ECO:0000256" key="4">
    <source>
        <dbReference type="ARBA" id="ARBA00023015"/>
    </source>
</evidence>
<keyword evidence="16" id="KW-1185">Reference proteome</keyword>
<dbReference type="InterPro" id="IPR017970">
    <property type="entry name" value="Homeobox_CS"/>
</dbReference>
<dbReference type="PANTHER" id="PTHR46110">
    <property type="entry name" value="HOMEOBOX PROTEIN HMX"/>
    <property type="match status" value="1"/>
</dbReference>
<gene>
    <name evidence="15" type="ORF">EOD39_2517</name>
</gene>
<dbReference type="SUPFAM" id="SSF46689">
    <property type="entry name" value="Homeodomain-like"/>
    <property type="match status" value="1"/>
</dbReference>
<evidence type="ECO:0000256" key="3">
    <source>
        <dbReference type="ARBA" id="ARBA00022902"/>
    </source>
</evidence>
<dbReference type="InterPro" id="IPR020479">
    <property type="entry name" value="HD_metazoa"/>
</dbReference>
<dbReference type="GO" id="GO:0000977">
    <property type="term" value="F:RNA polymerase II transcription regulatory region sequence-specific DNA binding"/>
    <property type="evidence" value="ECO:0007669"/>
    <property type="project" value="TreeGrafter"/>
</dbReference>
<keyword evidence="6 11" id="KW-0371">Homeobox</keyword>
<keyword evidence="8 11" id="KW-0539">Nucleus</keyword>
<dbReference type="PANTHER" id="PTHR46110:SF3">
    <property type="entry name" value="HOMEOBOX PROTEIN HMX"/>
    <property type="match status" value="1"/>
</dbReference>
<name>A0A444U0N5_ACIRT</name>
<organism evidence="15 16">
    <name type="scientific">Acipenser ruthenus</name>
    <name type="common">Sterlet sturgeon</name>
    <dbReference type="NCBI Taxonomy" id="7906"/>
    <lineage>
        <taxon>Eukaryota</taxon>
        <taxon>Metazoa</taxon>
        <taxon>Chordata</taxon>
        <taxon>Craniata</taxon>
        <taxon>Vertebrata</taxon>
        <taxon>Euteleostomi</taxon>
        <taxon>Actinopterygii</taxon>
        <taxon>Chondrostei</taxon>
        <taxon>Acipenseriformes</taxon>
        <taxon>Acipenseridae</taxon>
        <taxon>Acipenser</taxon>
    </lineage>
</organism>
<comment type="subcellular location">
    <subcellularLocation>
        <location evidence="1 11 12">Nucleus</location>
    </subcellularLocation>
</comment>
<dbReference type="PROSITE" id="PS00027">
    <property type="entry name" value="HOMEOBOX_1"/>
    <property type="match status" value="1"/>
</dbReference>
<dbReference type="InterPro" id="IPR051300">
    <property type="entry name" value="HMX_Homeobox_TF"/>
</dbReference>
<dbReference type="GO" id="GO:0007399">
    <property type="term" value="P:nervous system development"/>
    <property type="evidence" value="ECO:0007669"/>
    <property type="project" value="UniProtKB-KW"/>
</dbReference>
<feature type="region of interest" description="Disordered" evidence="13">
    <location>
        <begin position="1"/>
        <end position="34"/>
    </location>
</feature>
<evidence type="ECO:0000256" key="5">
    <source>
        <dbReference type="ARBA" id="ARBA00023125"/>
    </source>
</evidence>
<dbReference type="SMART" id="SM00389">
    <property type="entry name" value="HOX"/>
    <property type="match status" value="1"/>
</dbReference>
<dbReference type="Pfam" id="PF00046">
    <property type="entry name" value="Homeodomain"/>
    <property type="match status" value="1"/>
</dbReference>
<feature type="domain" description="Homeobox" evidence="14">
    <location>
        <begin position="29"/>
        <end position="89"/>
    </location>
</feature>
<comment type="caution">
    <text evidence="15">The sequence shown here is derived from an EMBL/GenBank/DDBJ whole genome shotgun (WGS) entry which is preliminary data.</text>
</comment>
<feature type="non-terminal residue" evidence="15">
    <location>
        <position position="1"/>
    </location>
</feature>
<keyword evidence="7" id="KW-0804">Transcription</keyword>
<evidence type="ECO:0000256" key="11">
    <source>
        <dbReference type="PROSITE-ProRule" id="PRU00108"/>
    </source>
</evidence>
<dbReference type="EMBL" id="SCEB01215591">
    <property type="protein sequence ID" value="RXM28689.1"/>
    <property type="molecule type" value="Genomic_DNA"/>
</dbReference>
<dbReference type="Proteomes" id="UP000289886">
    <property type="component" value="Unassembled WGS sequence"/>
</dbReference>
<evidence type="ECO:0000256" key="8">
    <source>
        <dbReference type="ARBA" id="ARBA00023242"/>
    </source>
</evidence>
<evidence type="ECO:0000256" key="9">
    <source>
        <dbReference type="ARBA" id="ARBA00038165"/>
    </source>
</evidence>
<comment type="function">
    <text evidence="10">Transcription factor involved in specification of neuronal cell types and which is required for inner ear and hypothalamus development. Binds to the 5'-CAAGTG-3' core sequence.</text>
</comment>
<comment type="similarity">
    <text evidence="9">Belongs to the HMX homeobox family.</text>
</comment>
<evidence type="ECO:0000256" key="10">
    <source>
        <dbReference type="ARBA" id="ARBA00053510"/>
    </source>
</evidence>
<sequence length="163" mass="18591">IVENPAGGKHSEDSSSKNITEEPNKSVQQRTKKTRTVFSRNQVFQLQSTFDMKRYLSSSERAGLAAALQLTETQVKIWFQNRRNKWKRQLTSEMESPNLGSKPQTLSPFHIPAALQKIDELRLPIQGASLYATSFLSYYGTLLPQETPSMHYALLENYKNIIV</sequence>
<evidence type="ECO:0000256" key="12">
    <source>
        <dbReference type="RuleBase" id="RU000682"/>
    </source>
</evidence>
<evidence type="ECO:0000256" key="6">
    <source>
        <dbReference type="ARBA" id="ARBA00023155"/>
    </source>
</evidence>
<feature type="DNA-binding region" description="Homeobox" evidence="11">
    <location>
        <begin position="31"/>
        <end position="90"/>
    </location>
</feature>
<evidence type="ECO:0000313" key="15">
    <source>
        <dbReference type="EMBL" id="RXM28689.1"/>
    </source>
</evidence>
<feature type="compositionally biased region" description="Basic and acidic residues" evidence="13">
    <location>
        <begin position="9"/>
        <end position="24"/>
    </location>
</feature>
<keyword evidence="4" id="KW-0805">Transcription regulation</keyword>
<evidence type="ECO:0000259" key="14">
    <source>
        <dbReference type="PROSITE" id="PS50071"/>
    </source>
</evidence>
<dbReference type="CDD" id="cd00086">
    <property type="entry name" value="homeodomain"/>
    <property type="match status" value="1"/>
</dbReference>
<reference evidence="15 16" key="1">
    <citation type="submission" date="2019-01" db="EMBL/GenBank/DDBJ databases">
        <title>Draft Genome and Complete Hox-Cluster Characterization of the Sterlet Sturgeon (Acipenser ruthenus).</title>
        <authorList>
            <person name="Wei Q."/>
        </authorList>
    </citation>
    <scope>NUCLEOTIDE SEQUENCE [LARGE SCALE GENOMIC DNA]</scope>
    <source>
        <strain evidence="15">WHYD16114868_AA</strain>
        <tissue evidence="15">Blood</tissue>
    </source>
</reference>
<dbReference type="FunFam" id="1.10.10.60:FF:000053">
    <property type="entry name" value="H6 family homeobox 2"/>
    <property type="match status" value="1"/>
</dbReference>
<dbReference type="InterPro" id="IPR001356">
    <property type="entry name" value="HD"/>
</dbReference>
<evidence type="ECO:0000256" key="2">
    <source>
        <dbReference type="ARBA" id="ARBA00022473"/>
    </source>
</evidence>
<keyword evidence="3" id="KW-0524">Neurogenesis</keyword>